<dbReference type="Gene3D" id="3.20.20.140">
    <property type="entry name" value="Metal-dependent hydrolases"/>
    <property type="match status" value="1"/>
</dbReference>
<dbReference type="InterPro" id="IPR013108">
    <property type="entry name" value="Amidohydro_3"/>
</dbReference>
<protein>
    <recommendedName>
        <fullName evidence="1">Amidohydrolase 3 domain-containing protein</fullName>
    </recommendedName>
</protein>
<dbReference type="SUPFAM" id="SSF51338">
    <property type="entry name" value="Composite domain of metallo-dependent hydrolases"/>
    <property type="match status" value="1"/>
</dbReference>
<dbReference type="PANTHER" id="PTHR22642">
    <property type="entry name" value="IMIDAZOLONEPROPIONASE"/>
    <property type="match status" value="1"/>
</dbReference>
<feature type="domain" description="Amidohydrolase 3" evidence="1">
    <location>
        <begin position="55"/>
        <end position="538"/>
    </location>
</feature>
<dbReference type="GO" id="GO:0016810">
    <property type="term" value="F:hydrolase activity, acting on carbon-nitrogen (but not peptide) bonds"/>
    <property type="evidence" value="ECO:0007669"/>
    <property type="project" value="InterPro"/>
</dbReference>
<organism evidence="2">
    <name type="scientific">marine sediment metagenome</name>
    <dbReference type="NCBI Taxonomy" id="412755"/>
    <lineage>
        <taxon>unclassified sequences</taxon>
        <taxon>metagenomes</taxon>
        <taxon>ecological metagenomes</taxon>
    </lineage>
</organism>
<proteinExistence type="predicted"/>
<dbReference type="PANTHER" id="PTHR22642:SF2">
    <property type="entry name" value="PROTEIN LONG AFTER FAR-RED 3"/>
    <property type="match status" value="1"/>
</dbReference>
<dbReference type="AlphaFoldDB" id="A0A0F9W174"/>
<gene>
    <name evidence="2" type="ORF">LCGC14_0026170</name>
</gene>
<dbReference type="EMBL" id="LAZR01000005">
    <property type="protein sequence ID" value="KKO10085.1"/>
    <property type="molecule type" value="Genomic_DNA"/>
</dbReference>
<dbReference type="Pfam" id="PF07969">
    <property type="entry name" value="Amidohydro_3"/>
    <property type="match status" value="1"/>
</dbReference>
<name>A0A0F9W174_9ZZZZ</name>
<reference evidence="2" key="1">
    <citation type="journal article" date="2015" name="Nature">
        <title>Complex archaea that bridge the gap between prokaryotes and eukaryotes.</title>
        <authorList>
            <person name="Spang A."/>
            <person name="Saw J.H."/>
            <person name="Jorgensen S.L."/>
            <person name="Zaremba-Niedzwiedzka K."/>
            <person name="Martijn J."/>
            <person name="Lind A.E."/>
            <person name="van Eijk R."/>
            <person name="Schleper C."/>
            <person name="Guy L."/>
            <person name="Ettema T.J."/>
        </authorList>
    </citation>
    <scope>NUCLEOTIDE SEQUENCE</scope>
</reference>
<dbReference type="SUPFAM" id="SSF51556">
    <property type="entry name" value="Metallo-dependent hydrolases"/>
    <property type="match status" value="1"/>
</dbReference>
<evidence type="ECO:0000313" key="2">
    <source>
        <dbReference type="EMBL" id="KKO10085.1"/>
    </source>
</evidence>
<sequence length="542" mass="60264">MSHRIFSARRILTMNPSQPEATHIAVRDGRILGVGSLETLSDLGDFELDERFADKIILPGFVEGHSHALEGVLWEYAYAGFFPRQDPDGHAWPGLTDIVSLHRHLGEQIARLLPDAPLIAWGFDPIYFPQRRLDRDDLDAIDAERPIVVIHANLHMMTVNSAMLRAAGLESQANIEGVLTFNDGRPNGELREMAAMFAIFDTLNLDLFDRGSEQTTLERYARIAQRHGVTTLTDLYNPLSDEGVASMQRTCNRADVPMRLAPAMSALTYTPEEGIERVLSCLDKRSDKLHFGLVKLMTDGSIQGYTARLKWPGYHDGSPNGMWNAEPERLTEIVHRYHQAGLQLHIHTNGDEAIELILDAIESALELWPRADHRHTLQHCQIISHAQLKRAARLGVCLNMFANHIYYWGDIHRSRTLGFERCQRLEPLASADRLGIPIAAHCDAPVTPLAPLFTAWCAVARQTASGEVLGPFEALSVERALRLITLDAAYTLKLDDCVGSLEIGKFADMAVLDEDPCDVPLERLASVRVAATVVGGDVFAND</sequence>
<dbReference type="InterPro" id="IPR011059">
    <property type="entry name" value="Metal-dep_hydrolase_composite"/>
</dbReference>
<dbReference type="InterPro" id="IPR033932">
    <property type="entry name" value="YtcJ-like"/>
</dbReference>
<dbReference type="Gene3D" id="2.30.40.10">
    <property type="entry name" value="Urease, subunit C, domain 1"/>
    <property type="match status" value="1"/>
</dbReference>
<dbReference type="Gene3D" id="3.10.310.70">
    <property type="match status" value="1"/>
</dbReference>
<accession>A0A0F9W174</accession>
<evidence type="ECO:0000259" key="1">
    <source>
        <dbReference type="Pfam" id="PF07969"/>
    </source>
</evidence>
<dbReference type="CDD" id="cd01300">
    <property type="entry name" value="YtcJ_like"/>
    <property type="match status" value="1"/>
</dbReference>
<dbReference type="InterPro" id="IPR032466">
    <property type="entry name" value="Metal_Hydrolase"/>
</dbReference>
<comment type="caution">
    <text evidence="2">The sequence shown here is derived from an EMBL/GenBank/DDBJ whole genome shotgun (WGS) entry which is preliminary data.</text>
</comment>